<comment type="caution">
    <text evidence="2">The sequence shown here is derived from an EMBL/GenBank/DDBJ whole genome shotgun (WGS) entry which is preliminary data.</text>
</comment>
<dbReference type="PANTHER" id="PTHR30289">
    <property type="entry name" value="UNCHARACTERIZED PROTEIN YBCL-RELATED"/>
    <property type="match status" value="1"/>
</dbReference>
<dbReference type="SUPFAM" id="SSF49777">
    <property type="entry name" value="PEBP-like"/>
    <property type="match status" value="1"/>
</dbReference>
<gene>
    <name evidence="2" type="ORF">EDE11_108191</name>
</gene>
<dbReference type="PANTHER" id="PTHR30289:SF1">
    <property type="entry name" value="PEBP (PHOSPHATIDYLETHANOLAMINE-BINDING PROTEIN) FAMILY PROTEIN"/>
    <property type="match status" value="1"/>
</dbReference>
<dbReference type="CDD" id="cd00865">
    <property type="entry name" value="PEBP_bact_arch"/>
    <property type="match status" value="1"/>
</dbReference>
<dbReference type="Gene3D" id="3.90.280.10">
    <property type="entry name" value="PEBP-like"/>
    <property type="match status" value="1"/>
</dbReference>
<name>A0ABY2CMY7_METMH</name>
<keyword evidence="3" id="KW-1185">Reference proteome</keyword>
<dbReference type="InterPro" id="IPR036610">
    <property type="entry name" value="PEBP-like_sf"/>
</dbReference>
<proteinExistence type="predicted"/>
<evidence type="ECO:0000313" key="2">
    <source>
        <dbReference type="EMBL" id="TCV84059.1"/>
    </source>
</evidence>
<organism evidence="2 3">
    <name type="scientific">Methylomonas methanica</name>
    <dbReference type="NCBI Taxonomy" id="421"/>
    <lineage>
        <taxon>Bacteria</taxon>
        <taxon>Pseudomonadati</taxon>
        <taxon>Pseudomonadota</taxon>
        <taxon>Gammaproteobacteria</taxon>
        <taxon>Methylococcales</taxon>
        <taxon>Methylococcaceae</taxon>
        <taxon>Methylomonas</taxon>
    </lineage>
</organism>
<dbReference type="InterPro" id="IPR005247">
    <property type="entry name" value="YbhB_YbcL/LppC-like"/>
</dbReference>
<reference evidence="2 3" key="1">
    <citation type="submission" date="2019-03" db="EMBL/GenBank/DDBJ databases">
        <title>Systems level insights into methane cycling in arid and semi-arid ecosystems.</title>
        <authorList>
            <person name="Kalyuzhnaya M."/>
        </authorList>
    </citation>
    <scope>NUCLEOTIDE SEQUENCE [LARGE SCALE GENOMIC DNA]</scope>
    <source>
        <strain evidence="2 3">S-1</strain>
    </source>
</reference>
<dbReference type="NCBIfam" id="TIGR00481">
    <property type="entry name" value="YbhB/YbcL family Raf kinase inhibitor-like protein"/>
    <property type="match status" value="1"/>
</dbReference>
<sequence>MRSVKRLGLIALFVTVFSANYAHNAMADQRIPPMSMSLKSADFVHQGEIPQQFTCQGDDSSPALSWSGVPAPTKSLVLIVDDPDAPDPSHPKMTWVHWVLYNIPPTISELPQAVAASNLPGWTRQGKNDWKRTGYGGPCPPIGRHRYFHKLYALDIELPDLNQPTKAQLEAAMKGHILEQAELIGTYKKQ</sequence>
<protein>
    <submittedName>
        <fullName evidence="2">PBP family phospholipid-binding protein</fullName>
    </submittedName>
</protein>
<evidence type="ECO:0000256" key="1">
    <source>
        <dbReference type="SAM" id="SignalP"/>
    </source>
</evidence>
<dbReference type="EMBL" id="SMCN01000008">
    <property type="protein sequence ID" value="TCV84059.1"/>
    <property type="molecule type" value="Genomic_DNA"/>
</dbReference>
<feature type="signal peptide" evidence="1">
    <location>
        <begin position="1"/>
        <end position="27"/>
    </location>
</feature>
<evidence type="ECO:0000313" key="3">
    <source>
        <dbReference type="Proteomes" id="UP000295649"/>
    </source>
</evidence>
<dbReference type="Pfam" id="PF01161">
    <property type="entry name" value="PBP"/>
    <property type="match status" value="1"/>
</dbReference>
<feature type="chain" id="PRO_5046485569" evidence="1">
    <location>
        <begin position="28"/>
        <end position="190"/>
    </location>
</feature>
<dbReference type="InterPro" id="IPR008914">
    <property type="entry name" value="PEBP"/>
</dbReference>
<accession>A0ABY2CMY7</accession>
<dbReference type="Proteomes" id="UP000295649">
    <property type="component" value="Unassembled WGS sequence"/>
</dbReference>
<keyword evidence="1" id="KW-0732">Signal</keyword>